<dbReference type="GO" id="GO:0006412">
    <property type="term" value="P:translation"/>
    <property type="evidence" value="ECO:0007669"/>
    <property type="project" value="InterPro"/>
</dbReference>
<dbReference type="GO" id="GO:0022625">
    <property type="term" value="C:cytosolic large ribosomal subunit"/>
    <property type="evidence" value="ECO:0007669"/>
    <property type="project" value="TreeGrafter"/>
</dbReference>
<evidence type="ECO:0000256" key="3">
    <source>
        <dbReference type="ARBA" id="ARBA00023274"/>
    </source>
</evidence>
<keyword evidence="3" id="KW-0687">Ribonucleoprotein</keyword>
<dbReference type="Proteomes" id="UP000249949">
    <property type="component" value="Chromosome"/>
</dbReference>
<dbReference type="InterPro" id="IPR018263">
    <property type="entry name" value="Ribosomal_eL32_CS"/>
</dbReference>
<dbReference type="InterPro" id="IPR036351">
    <property type="entry name" value="Ribosomal_eL32_sf"/>
</dbReference>
<dbReference type="RefSeq" id="WP_086907982.1">
    <property type="nucleotide sequence ID" value="NZ_CP021324.1"/>
</dbReference>
<evidence type="ECO:0000256" key="2">
    <source>
        <dbReference type="ARBA" id="ARBA00022980"/>
    </source>
</evidence>
<dbReference type="InterPro" id="IPR023654">
    <property type="entry name" value="Ribosomal_eL32_arc"/>
</dbReference>
<dbReference type="PROSITE" id="PS00580">
    <property type="entry name" value="RIBOSOMAL_L32E"/>
    <property type="match status" value="1"/>
</dbReference>
<dbReference type="GeneID" id="32901782"/>
<dbReference type="SMART" id="SM01393">
    <property type="entry name" value="Ribosomal_L32e"/>
    <property type="match status" value="1"/>
</dbReference>
<dbReference type="CDD" id="cd00513">
    <property type="entry name" value="Ribosomal_L32_L32e"/>
    <property type="match status" value="1"/>
</dbReference>
<gene>
    <name evidence="7" type="ORF">NMSP_1334</name>
</gene>
<sequence length="134" mass="15407">MPINKELIEKRQEVKQNKPDFVRPESWRYVRLQTNWRKPKGIDHHQRKQKSRGRPGLVKVGYGGPKDARGLHPSGFTDNLVYNISDLEKLDPKKDGVRLGHGVGTKKRKEIVVKAVENKFKIFNARVSVIANKS</sequence>
<keyword evidence="2 7" id="KW-0689">Ribosomal protein</keyword>
<dbReference type="AlphaFoldDB" id="A0A2Z2HLT0"/>
<organism evidence="7 8">
    <name type="scientific">Candidatus Nitrosomarinus catalinensis</name>
    <dbReference type="NCBI Taxonomy" id="1898749"/>
    <lineage>
        <taxon>Archaea</taxon>
        <taxon>Nitrososphaerota</taxon>
        <taxon>Nitrososphaeria</taxon>
        <taxon>Nitrosopumilales</taxon>
        <taxon>Nitrosopumilaceae</taxon>
        <taxon>Candidatus Nitrosomarinus</taxon>
    </lineage>
</organism>
<evidence type="ECO:0000256" key="6">
    <source>
        <dbReference type="SAM" id="MobiDB-lite"/>
    </source>
</evidence>
<keyword evidence="8" id="KW-1185">Reference proteome</keyword>
<evidence type="ECO:0000256" key="4">
    <source>
        <dbReference type="ARBA" id="ARBA00035229"/>
    </source>
</evidence>
<dbReference type="GO" id="GO:0003735">
    <property type="term" value="F:structural constituent of ribosome"/>
    <property type="evidence" value="ECO:0007669"/>
    <property type="project" value="InterPro"/>
</dbReference>
<dbReference type="OrthoDB" id="372100at2157"/>
<evidence type="ECO:0000313" key="7">
    <source>
        <dbReference type="EMBL" id="ARS64948.1"/>
    </source>
</evidence>
<evidence type="ECO:0000313" key="8">
    <source>
        <dbReference type="Proteomes" id="UP000249949"/>
    </source>
</evidence>
<dbReference type="NCBIfam" id="NF006332">
    <property type="entry name" value="PRK08562.1"/>
    <property type="match status" value="1"/>
</dbReference>
<proteinExistence type="inferred from homology"/>
<evidence type="ECO:0000256" key="1">
    <source>
        <dbReference type="ARBA" id="ARBA00008431"/>
    </source>
</evidence>
<dbReference type="SUPFAM" id="SSF52042">
    <property type="entry name" value="Ribosomal protein L32e"/>
    <property type="match status" value="1"/>
</dbReference>
<feature type="region of interest" description="Disordered" evidence="6">
    <location>
        <begin position="38"/>
        <end position="71"/>
    </location>
</feature>
<dbReference type="PANTHER" id="PTHR23413:SF1">
    <property type="entry name" value="RIBOSOMAL PROTEIN L32"/>
    <property type="match status" value="1"/>
</dbReference>
<reference evidence="7 8" key="1">
    <citation type="journal article" date="2017" name="Environ. Microbiol.">
        <title>Genome and epigenome of a novel marine Thaumarchaeota strain suggest viral infection, phosphorothioation DNA modification and multiple restriction systems.</title>
        <authorList>
            <person name="Ahlgren N.A."/>
            <person name="Chen Y."/>
            <person name="Needham D.M."/>
            <person name="Parada A.E."/>
            <person name="Sachdeva R."/>
            <person name="Trinh V."/>
            <person name="Chen T."/>
            <person name="Fuhrman J.A."/>
        </authorList>
    </citation>
    <scope>NUCLEOTIDE SEQUENCE [LARGE SCALE GENOMIC DNA]</scope>
    <source>
        <strain evidence="7 8">SPOT01</strain>
    </source>
</reference>
<comment type="similarity">
    <text evidence="1">Belongs to the eukaryotic ribosomal protein eL32 family.</text>
</comment>
<dbReference type="EMBL" id="CP021324">
    <property type="protein sequence ID" value="ARS64948.1"/>
    <property type="molecule type" value="Genomic_DNA"/>
</dbReference>
<dbReference type="InterPro" id="IPR001515">
    <property type="entry name" value="Ribosomal_eL32"/>
</dbReference>
<dbReference type="KEGG" id="nct:NMSP_1334"/>
<dbReference type="Pfam" id="PF01655">
    <property type="entry name" value="Ribosomal_L32e"/>
    <property type="match status" value="1"/>
</dbReference>
<dbReference type="PANTHER" id="PTHR23413">
    <property type="entry name" value="60S RIBOSOMAL PROTEIN L32 AND DNA-DIRECTED RNA POLYMERASE II, SUBUNIT N"/>
    <property type="match status" value="1"/>
</dbReference>
<evidence type="ECO:0000256" key="5">
    <source>
        <dbReference type="ARBA" id="ARBA00035377"/>
    </source>
</evidence>
<protein>
    <recommendedName>
        <fullName evidence="4">Large ribosomal subunit protein eL32</fullName>
    </recommendedName>
    <alternativeName>
        <fullName evidence="5">50S ribosomal protein L32e</fullName>
    </alternativeName>
</protein>
<accession>A0A2Z2HLT0</accession>
<name>A0A2Z2HLT0_9ARCH</name>